<evidence type="ECO:0000313" key="1">
    <source>
        <dbReference type="EMBL" id="KZS15521.1"/>
    </source>
</evidence>
<evidence type="ECO:0000313" key="2">
    <source>
        <dbReference type="Proteomes" id="UP000076858"/>
    </source>
</evidence>
<comment type="caution">
    <text evidence="1">The sequence shown here is derived from an EMBL/GenBank/DDBJ whole genome shotgun (WGS) entry which is preliminary data.</text>
</comment>
<reference evidence="1 2" key="1">
    <citation type="submission" date="2016-03" db="EMBL/GenBank/DDBJ databases">
        <title>EvidentialGene: Evidence-directed Construction of Genes on Genomes.</title>
        <authorList>
            <person name="Gilbert D.G."/>
            <person name="Choi J.-H."/>
            <person name="Mockaitis K."/>
            <person name="Colbourne J."/>
            <person name="Pfrender M."/>
        </authorList>
    </citation>
    <scope>NUCLEOTIDE SEQUENCE [LARGE SCALE GENOMIC DNA]</scope>
    <source>
        <strain evidence="1 2">Xinb3</strain>
        <tissue evidence="1">Complete organism</tissue>
    </source>
</reference>
<dbReference type="EMBL" id="LRGB01000868">
    <property type="protein sequence ID" value="KZS15521.1"/>
    <property type="molecule type" value="Genomic_DNA"/>
</dbReference>
<proteinExistence type="predicted"/>
<gene>
    <name evidence="1" type="ORF">APZ42_018697</name>
</gene>
<keyword evidence="2" id="KW-1185">Reference proteome</keyword>
<accession>A0A164YRL8</accession>
<name>A0A164YRL8_9CRUS</name>
<dbReference type="Proteomes" id="UP000076858">
    <property type="component" value="Unassembled WGS sequence"/>
</dbReference>
<organism evidence="1 2">
    <name type="scientific">Daphnia magna</name>
    <dbReference type="NCBI Taxonomy" id="35525"/>
    <lineage>
        <taxon>Eukaryota</taxon>
        <taxon>Metazoa</taxon>
        <taxon>Ecdysozoa</taxon>
        <taxon>Arthropoda</taxon>
        <taxon>Crustacea</taxon>
        <taxon>Branchiopoda</taxon>
        <taxon>Diplostraca</taxon>
        <taxon>Cladocera</taxon>
        <taxon>Anomopoda</taxon>
        <taxon>Daphniidae</taxon>
        <taxon>Daphnia</taxon>
    </lineage>
</organism>
<sequence>MQGDETVVTFLLIKTFESEKKKQERDRILILPYTLIDRERSSWCVNLSNGRAHNGMAVKPMNWTKREND</sequence>
<protein>
    <submittedName>
        <fullName evidence="1">Uncharacterized protein</fullName>
    </submittedName>
</protein>
<dbReference type="AlphaFoldDB" id="A0A164YRL8"/>